<dbReference type="RefSeq" id="WP_123368825.1">
    <property type="nucleotide sequence ID" value="NZ_MOBO01000037.1"/>
</dbReference>
<dbReference type="SUPFAM" id="SSF46785">
    <property type="entry name" value="Winged helix' DNA-binding domain"/>
    <property type="match status" value="1"/>
</dbReference>
<evidence type="ECO:0000313" key="3">
    <source>
        <dbReference type="EMBL" id="RON31361.1"/>
    </source>
</evidence>
<protein>
    <submittedName>
        <fullName evidence="3">MarR family transcriptional regulator</fullName>
    </submittedName>
</protein>
<evidence type="ECO:0000259" key="2">
    <source>
        <dbReference type="PROSITE" id="PS50995"/>
    </source>
</evidence>
<sequence length="227" mass="25206">MLEGLGRTQQDLLNALLHHAGGMSIDELADHLSVTRTAVRQHLAALERDALVLRGETRPTGRRPEQLYRLTDHAREQFPRQYQMLASVLIEEVADIIGPDALASLMRSMGRKLALDREPQVVDETRIVQHMNQAGYEAEVFFRSSDDKEIVAHNCVFHRLAATHPVVCELDLALIGALGGGEVDHTECMVRGGNVCRFKLRPLVEKASEPDNSGPSDRTDRADDSPD</sequence>
<dbReference type="GO" id="GO:0003700">
    <property type="term" value="F:DNA-binding transcription factor activity"/>
    <property type="evidence" value="ECO:0007669"/>
    <property type="project" value="InterPro"/>
</dbReference>
<organism evidence="3 4">
    <name type="scientific">Pseudomonas brassicacearum</name>
    <dbReference type="NCBI Taxonomy" id="930166"/>
    <lineage>
        <taxon>Bacteria</taxon>
        <taxon>Pseudomonadati</taxon>
        <taxon>Pseudomonadota</taxon>
        <taxon>Gammaproteobacteria</taxon>
        <taxon>Pseudomonadales</taxon>
        <taxon>Pseudomonadaceae</taxon>
        <taxon>Pseudomonas</taxon>
    </lineage>
</organism>
<dbReference type="InterPro" id="IPR036388">
    <property type="entry name" value="WH-like_DNA-bd_sf"/>
</dbReference>
<dbReference type="PROSITE" id="PS50995">
    <property type="entry name" value="HTH_MARR_2"/>
    <property type="match status" value="1"/>
</dbReference>
<dbReference type="AlphaFoldDB" id="A0A423J0Z3"/>
<dbReference type="Proteomes" id="UP000286351">
    <property type="component" value="Unassembled WGS sequence"/>
</dbReference>
<proteinExistence type="predicted"/>
<dbReference type="CDD" id="cd00090">
    <property type="entry name" value="HTH_ARSR"/>
    <property type="match status" value="1"/>
</dbReference>
<dbReference type="InterPro" id="IPR000835">
    <property type="entry name" value="HTH_MarR-typ"/>
</dbReference>
<evidence type="ECO:0000256" key="1">
    <source>
        <dbReference type="SAM" id="MobiDB-lite"/>
    </source>
</evidence>
<feature type="compositionally biased region" description="Basic and acidic residues" evidence="1">
    <location>
        <begin position="217"/>
        <end position="227"/>
    </location>
</feature>
<comment type="caution">
    <text evidence="3">The sequence shown here is derived from an EMBL/GenBank/DDBJ whole genome shotgun (WGS) entry which is preliminary data.</text>
</comment>
<reference evidence="3 4" key="1">
    <citation type="submission" date="2016-10" db="EMBL/GenBank/DDBJ databases">
        <title>Comparative genome analysis of multiple Pseudomonas spp. focuses on biocontrol and plant growth promoting traits.</title>
        <authorList>
            <person name="Tao X.-Y."/>
            <person name="Taylor C.G."/>
        </authorList>
    </citation>
    <scope>NUCLEOTIDE SEQUENCE [LARGE SCALE GENOMIC DNA]</scope>
    <source>
        <strain evidence="3 4">38D4</strain>
    </source>
</reference>
<dbReference type="InterPro" id="IPR013196">
    <property type="entry name" value="HTH_11"/>
</dbReference>
<feature type="domain" description="HTH marR-type" evidence="2">
    <location>
        <begin position="1"/>
        <end position="114"/>
    </location>
</feature>
<dbReference type="EMBL" id="MOBO01000037">
    <property type="protein sequence ID" value="RON31361.1"/>
    <property type="molecule type" value="Genomic_DNA"/>
</dbReference>
<evidence type="ECO:0000313" key="4">
    <source>
        <dbReference type="Proteomes" id="UP000286351"/>
    </source>
</evidence>
<dbReference type="InterPro" id="IPR011991">
    <property type="entry name" value="ArsR-like_HTH"/>
</dbReference>
<dbReference type="Pfam" id="PF08279">
    <property type="entry name" value="HTH_11"/>
    <property type="match status" value="1"/>
</dbReference>
<dbReference type="Gene3D" id="1.10.10.10">
    <property type="entry name" value="Winged helix-like DNA-binding domain superfamily/Winged helix DNA-binding domain"/>
    <property type="match status" value="1"/>
</dbReference>
<accession>A0A423J0Z3</accession>
<dbReference type="InterPro" id="IPR036390">
    <property type="entry name" value="WH_DNA-bd_sf"/>
</dbReference>
<gene>
    <name evidence="3" type="ORF">BK664_29275</name>
</gene>
<feature type="region of interest" description="Disordered" evidence="1">
    <location>
        <begin position="206"/>
        <end position="227"/>
    </location>
</feature>
<name>A0A423J0Z3_9PSED</name>